<gene>
    <name evidence="16 18" type="primary">murB</name>
    <name evidence="18" type="ORF">JYB65_06115</name>
</gene>
<dbReference type="GO" id="GO:0071555">
    <property type="term" value="P:cell wall organization"/>
    <property type="evidence" value="ECO:0007669"/>
    <property type="project" value="UniProtKB-KW"/>
</dbReference>
<evidence type="ECO:0000256" key="6">
    <source>
        <dbReference type="ARBA" id="ARBA00022618"/>
    </source>
</evidence>
<dbReference type="InterPro" id="IPR016167">
    <property type="entry name" value="FAD-bd_PCMH_sub1"/>
</dbReference>
<dbReference type="InterPro" id="IPR006094">
    <property type="entry name" value="Oxid_FAD_bind_N"/>
</dbReference>
<dbReference type="InterPro" id="IPR036318">
    <property type="entry name" value="FAD-bd_PCMH-like_sf"/>
</dbReference>
<comment type="subcellular location">
    <subcellularLocation>
        <location evidence="3 16">Cytoplasm</location>
    </subcellularLocation>
</comment>
<dbReference type="InterPro" id="IPR003170">
    <property type="entry name" value="MurB"/>
</dbReference>
<feature type="domain" description="FAD-binding PCMH-type" evidence="17">
    <location>
        <begin position="31"/>
        <end position="197"/>
    </location>
</feature>
<dbReference type="NCBIfam" id="NF010480">
    <property type="entry name" value="PRK13905.1"/>
    <property type="match status" value="1"/>
</dbReference>
<evidence type="ECO:0000256" key="16">
    <source>
        <dbReference type="HAMAP-Rule" id="MF_00037"/>
    </source>
</evidence>
<evidence type="ECO:0000313" key="19">
    <source>
        <dbReference type="Proteomes" id="UP000664545"/>
    </source>
</evidence>
<evidence type="ECO:0000256" key="15">
    <source>
        <dbReference type="ARBA" id="ARBA00048914"/>
    </source>
</evidence>
<dbReference type="InterPro" id="IPR016166">
    <property type="entry name" value="FAD-bd_PCMH"/>
</dbReference>
<dbReference type="HAMAP" id="MF_00037">
    <property type="entry name" value="MurB"/>
    <property type="match status" value="1"/>
</dbReference>
<keyword evidence="13 16" id="KW-0131">Cell cycle</keyword>
<dbReference type="GO" id="GO:0008762">
    <property type="term" value="F:UDP-N-acetylmuramate dehydrogenase activity"/>
    <property type="evidence" value="ECO:0007669"/>
    <property type="project" value="UniProtKB-UniRule"/>
</dbReference>
<evidence type="ECO:0000256" key="10">
    <source>
        <dbReference type="ARBA" id="ARBA00022960"/>
    </source>
</evidence>
<keyword evidence="8 16" id="KW-0274">FAD</keyword>
<comment type="cofactor">
    <cofactor evidence="1 16">
        <name>FAD</name>
        <dbReference type="ChEBI" id="CHEBI:57692"/>
    </cofactor>
</comment>
<evidence type="ECO:0000256" key="2">
    <source>
        <dbReference type="ARBA" id="ARBA00003921"/>
    </source>
</evidence>
<dbReference type="EMBL" id="JAFJZZ010000001">
    <property type="protein sequence ID" value="MBN7772935.1"/>
    <property type="molecule type" value="Genomic_DNA"/>
</dbReference>
<keyword evidence="10 16" id="KW-0133">Cell shape</keyword>
<keyword evidence="19" id="KW-1185">Reference proteome</keyword>
<comment type="similarity">
    <text evidence="16">Belongs to the MurB family.</text>
</comment>
<evidence type="ECO:0000256" key="9">
    <source>
        <dbReference type="ARBA" id="ARBA00022857"/>
    </source>
</evidence>
<dbReference type="GO" id="GO:0005829">
    <property type="term" value="C:cytosol"/>
    <property type="evidence" value="ECO:0007669"/>
    <property type="project" value="TreeGrafter"/>
</dbReference>
<keyword evidence="9 16" id="KW-0521">NADP</keyword>
<keyword evidence="6 16" id="KW-0132">Cell division</keyword>
<comment type="function">
    <text evidence="2 16">Cell wall formation.</text>
</comment>
<dbReference type="PANTHER" id="PTHR21071:SF4">
    <property type="entry name" value="UDP-N-ACETYLENOLPYRUVOYLGLUCOSAMINE REDUCTASE"/>
    <property type="match status" value="1"/>
</dbReference>
<dbReference type="Pfam" id="PF02873">
    <property type="entry name" value="MurB_C"/>
    <property type="match status" value="1"/>
</dbReference>
<evidence type="ECO:0000256" key="4">
    <source>
        <dbReference type="ARBA" id="ARBA00004752"/>
    </source>
</evidence>
<dbReference type="GO" id="GO:0008360">
    <property type="term" value="P:regulation of cell shape"/>
    <property type="evidence" value="ECO:0007669"/>
    <property type="project" value="UniProtKB-KW"/>
</dbReference>
<dbReference type="InterPro" id="IPR011601">
    <property type="entry name" value="MurB_C"/>
</dbReference>
<name>A0A939D890_CLOAM</name>
<evidence type="ECO:0000259" key="17">
    <source>
        <dbReference type="PROSITE" id="PS51387"/>
    </source>
</evidence>
<dbReference type="GO" id="GO:0051301">
    <property type="term" value="P:cell division"/>
    <property type="evidence" value="ECO:0007669"/>
    <property type="project" value="UniProtKB-KW"/>
</dbReference>
<dbReference type="PANTHER" id="PTHR21071">
    <property type="entry name" value="UDP-N-ACETYLENOLPYRUVOYLGLUCOSAMINE REDUCTASE"/>
    <property type="match status" value="1"/>
</dbReference>
<comment type="catalytic activity">
    <reaction evidence="15 16">
        <text>UDP-N-acetyl-alpha-D-muramate + NADP(+) = UDP-N-acetyl-3-O-(1-carboxyvinyl)-alpha-D-glucosamine + NADPH + H(+)</text>
        <dbReference type="Rhea" id="RHEA:12248"/>
        <dbReference type="ChEBI" id="CHEBI:15378"/>
        <dbReference type="ChEBI" id="CHEBI:57783"/>
        <dbReference type="ChEBI" id="CHEBI:58349"/>
        <dbReference type="ChEBI" id="CHEBI:68483"/>
        <dbReference type="ChEBI" id="CHEBI:70757"/>
        <dbReference type="EC" id="1.3.1.98"/>
    </reaction>
</comment>
<reference evidence="18" key="1">
    <citation type="submission" date="2021-02" db="EMBL/GenBank/DDBJ databases">
        <title>Abyssanaerobacter marinus gen.nov., sp., nov, anaerobic bacterium isolated from the Onnuri vent field of Indian Ocean and suggestion of Mogibacteriaceae fam. nov., and proposal of reclassification of ambiguous this family's genus member.</title>
        <authorList>
            <person name="Kim Y.J."/>
            <person name="Yang J.-A."/>
        </authorList>
    </citation>
    <scope>NUCLEOTIDE SEQUENCE</scope>
    <source>
        <strain evidence="18">DSM 2634</strain>
    </source>
</reference>
<evidence type="ECO:0000313" key="18">
    <source>
        <dbReference type="EMBL" id="MBN7772935.1"/>
    </source>
</evidence>
<keyword evidence="11 16" id="KW-0573">Peptidoglycan synthesis</keyword>
<evidence type="ECO:0000256" key="7">
    <source>
        <dbReference type="ARBA" id="ARBA00022630"/>
    </source>
</evidence>
<dbReference type="InterPro" id="IPR036635">
    <property type="entry name" value="MurB_C_sf"/>
</dbReference>
<protein>
    <recommendedName>
        <fullName evidence="16">UDP-N-acetylenolpyruvoylglucosamine reductase</fullName>
        <ecNumber evidence="16">1.3.1.98</ecNumber>
    </recommendedName>
    <alternativeName>
        <fullName evidence="16">UDP-N-acetylmuramate dehydrogenase</fullName>
    </alternativeName>
</protein>
<keyword evidence="5 16" id="KW-0963">Cytoplasm</keyword>
<sequence length="302" mass="32734">MADLCDELLKILKKEHVIKNADMKKYTSFKAGGKAALLVIPQTIEELMVTMEALRKSEIQSFFLGNGTNVLVKDSGYQGVIIKLGDCFSNIEVKGETLTAYAGARISAVAKEALEYSLTGLEFASGIPGSVGGAVFMNAGAYEKEIADVIESVEAIRVDGQKKYHLDKSECQLSYRHSIFHETEDIILSATFKLKKGNRDEIAAKMKELMEKRNTKQPVNLPSAGSFFKRPTGNFAGKLIQEAGLKGLSVGGAQVSPLHAGFVVNTGDATAADILELMKLVQNTVLDKFGVQLEPEVRILGD</sequence>
<comment type="pathway">
    <text evidence="4 16">Cell wall biogenesis; peptidoglycan biosynthesis.</text>
</comment>
<keyword evidence="7 16" id="KW-0285">Flavoprotein</keyword>
<dbReference type="NCBIfam" id="TIGR00179">
    <property type="entry name" value="murB"/>
    <property type="match status" value="1"/>
</dbReference>
<dbReference type="Gene3D" id="3.90.78.10">
    <property type="entry name" value="UDP-N-acetylenolpyruvoylglucosamine reductase, C-terminal domain"/>
    <property type="match status" value="1"/>
</dbReference>
<evidence type="ECO:0000256" key="8">
    <source>
        <dbReference type="ARBA" id="ARBA00022827"/>
    </source>
</evidence>
<evidence type="ECO:0000256" key="11">
    <source>
        <dbReference type="ARBA" id="ARBA00022984"/>
    </source>
</evidence>
<organism evidence="18 19">
    <name type="scientific">Clostridium aminobutyricum</name>
    <dbReference type="NCBI Taxonomy" id="33953"/>
    <lineage>
        <taxon>Bacteria</taxon>
        <taxon>Bacillati</taxon>
        <taxon>Bacillota</taxon>
        <taxon>Clostridia</taxon>
        <taxon>Eubacteriales</taxon>
        <taxon>Clostridiaceae</taxon>
        <taxon>Clostridium</taxon>
    </lineage>
</organism>
<feature type="active site" evidence="16">
    <location>
        <position position="176"/>
    </location>
</feature>
<dbReference type="GO" id="GO:0009252">
    <property type="term" value="P:peptidoglycan biosynthetic process"/>
    <property type="evidence" value="ECO:0007669"/>
    <property type="project" value="UniProtKB-UniRule"/>
</dbReference>
<evidence type="ECO:0000256" key="5">
    <source>
        <dbReference type="ARBA" id="ARBA00022490"/>
    </source>
</evidence>
<dbReference type="Gene3D" id="3.30.465.10">
    <property type="match status" value="1"/>
</dbReference>
<feature type="active site" description="Proton donor" evidence="16">
    <location>
        <position position="226"/>
    </location>
</feature>
<dbReference type="PROSITE" id="PS51387">
    <property type="entry name" value="FAD_PCMH"/>
    <property type="match status" value="1"/>
</dbReference>
<accession>A0A939D890</accession>
<evidence type="ECO:0000256" key="12">
    <source>
        <dbReference type="ARBA" id="ARBA00023002"/>
    </source>
</evidence>
<dbReference type="SUPFAM" id="SSF56176">
    <property type="entry name" value="FAD-binding/transporter-associated domain-like"/>
    <property type="match status" value="1"/>
</dbReference>
<dbReference type="Gene3D" id="3.30.43.10">
    <property type="entry name" value="Uridine Diphospho-n-acetylenolpyruvylglucosamine Reductase, domain 2"/>
    <property type="match status" value="1"/>
</dbReference>
<dbReference type="Proteomes" id="UP000664545">
    <property type="component" value="Unassembled WGS sequence"/>
</dbReference>
<dbReference type="SUPFAM" id="SSF56194">
    <property type="entry name" value="Uridine diphospho-N-Acetylenolpyruvylglucosamine reductase, MurB, C-terminal domain"/>
    <property type="match status" value="1"/>
</dbReference>
<dbReference type="GO" id="GO:0071949">
    <property type="term" value="F:FAD binding"/>
    <property type="evidence" value="ECO:0007669"/>
    <property type="project" value="InterPro"/>
</dbReference>
<dbReference type="InterPro" id="IPR016169">
    <property type="entry name" value="FAD-bd_PCMH_sub2"/>
</dbReference>
<dbReference type="AlphaFoldDB" id="A0A939D890"/>
<dbReference type="Pfam" id="PF01565">
    <property type="entry name" value="FAD_binding_4"/>
    <property type="match status" value="1"/>
</dbReference>
<evidence type="ECO:0000256" key="13">
    <source>
        <dbReference type="ARBA" id="ARBA00023306"/>
    </source>
</evidence>
<evidence type="ECO:0000256" key="3">
    <source>
        <dbReference type="ARBA" id="ARBA00004496"/>
    </source>
</evidence>
<proteinExistence type="inferred from homology"/>
<feature type="active site" evidence="16">
    <location>
        <position position="296"/>
    </location>
</feature>
<comment type="caution">
    <text evidence="18">The sequence shown here is derived from an EMBL/GenBank/DDBJ whole genome shotgun (WGS) entry which is preliminary data.</text>
</comment>
<dbReference type="EC" id="1.3.1.98" evidence="16"/>
<evidence type="ECO:0000256" key="14">
    <source>
        <dbReference type="ARBA" id="ARBA00023316"/>
    </source>
</evidence>
<keyword evidence="14 16" id="KW-0961">Cell wall biogenesis/degradation</keyword>
<evidence type="ECO:0000256" key="1">
    <source>
        <dbReference type="ARBA" id="ARBA00001974"/>
    </source>
</evidence>
<keyword evidence="12 16" id="KW-0560">Oxidoreductase</keyword>